<dbReference type="EMBL" id="KZ805722">
    <property type="protein sequence ID" value="PVH92104.1"/>
    <property type="molecule type" value="Genomic_DNA"/>
</dbReference>
<proteinExistence type="predicted"/>
<dbReference type="Proteomes" id="UP000244855">
    <property type="component" value="Unassembled WGS sequence"/>
</dbReference>
<keyword evidence="1" id="KW-1133">Transmembrane helix</keyword>
<dbReference type="STRING" id="97972.A0A2V1D4F0"/>
<dbReference type="OrthoDB" id="195446at2759"/>
<reference evidence="2 3" key="1">
    <citation type="journal article" date="2018" name="Sci. Rep.">
        <title>Comparative genomics provides insights into the lifestyle and reveals functional heterogeneity of dark septate endophytic fungi.</title>
        <authorList>
            <person name="Knapp D.G."/>
            <person name="Nemeth J.B."/>
            <person name="Barry K."/>
            <person name="Hainaut M."/>
            <person name="Henrissat B."/>
            <person name="Johnson J."/>
            <person name="Kuo A."/>
            <person name="Lim J.H.P."/>
            <person name="Lipzen A."/>
            <person name="Nolan M."/>
            <person name="Ohm R.A."/>
            <person name="Tamas L."/>
            <person name="Grigoriev I.V."/>
            <person name="Spatafora J.W."/>
            <person name="Nagy L.G."/>
            <person name="Kovacs G.M."/>
        </authorList>
    </citation>
    <scope>NUCLEOTIDE SEQUENCE [LARGE SCALE GENOMIC DNA]</scope>
    <source>
        <strain evidence="2 3">DSE2036</strain>
    </source>
</reference>
<keyword evidence="1" id="KW-0472">Membrane</keyword>
<evidence type="ECO:0008006" key="4">
    <source>
        <dbReference type="Google" id="ProtNLM"/>
    </source>
</evidence>
<name>A0A2V1D4F0_9PLEO</name>
<feature type="transmembrane region" description="Helical" evidence="1">
    <location>
        <begin position="170"/>
        <end position="192"/>
    </location>
</feature>
<keyword evidence="3" id="KW-1185">Reference proteome</keyword>
<evidence type="ECO:0000256" key="1">
    <source>
        <dbReference type="SAM" id="Phobius"/>
    </source>
</evidence>
<gene>
    <name evidence="2" type="ORF">DM02DRAFT_544386</name>
</gene>
<evidence type="ECO:0000313" key="3">
    <source>
        <dbReference type="Proteomes" id="UP000244855"/>
    </source>
</evidence>
<accession>A0A2V1D4F0</accession>
<keyword evidence="1" id="KW-0812">Transmembrane</keyword>
<evidence type="ECO:0000313" key="2">
    <source>
        <dbReference type="EMBL" id="PVH92104.1"/>
    </source>
</evidence>
<sequence>MTSPTVAEAQPSFQPIEYCSTLPYGWIPENGTDFFALFMKFLKEKWLETCKQAEEHLENRRRQQLHKKGDDPRFIFHLAEDAKTRAKLRNILRNQIRGIKKLVTEYHDSYSESPIPQLSHKQIESFDVEINDEFGQLEQSIKDLLHFEFSWASINEAHRSTSIATSIKRLSWITFIFLPAMFASVIRSCLLVDVT</sequence>
<dbReference type="AlphaFoldDB" id="A0A2V1D4F0"/>
<organism evidence="2 3">
    <name type="scientific">Periconia macrospinosa</name>
    <dbReference type="NCBI Taxonomy" id="97972"/>
    <lineage>
        <taxon>Eukaryota</taxon>
        <taxon>Fungi</taxon>
        <taxon>Dikarya</taxon>
        <taxon>Ascomycota</taxon>
        <taxon>Pezizomycotina</taxon>
        <taxon>Dothideomycetes</taxon>
        <taxon>Pleosporomycetidae</taxon>
        <taxon>Pleosporales</taxon>
        <taxon>Massarineae</taxon>
        <taxon>Periconiaceae</taxon>
        <taxon>Periconia</taxon>
    </lineage>
</organism>
<protein>
    <recommendedName>
        <fullName evidence="4">SPX domain-containing protein</fullName>
    </recommendedName>
</protein>